<dbReference type="EMBL" id="AL590448">
    <property type="protein sequence ID" value="CCI73964.1"/>
    <property type="molecule type" value="Genomic_DNA"/>
</dbReference>
<evidence type="ECO:0000256" key="5">
    <source>
        <dbReference type="ARBA" id="ARBA00022664"/>
    </source>
</evidence>
<dbReference type="GO" id="GO:0003723">
    <property type="term" value="F:RNA binding"/>
    <property type="evidence" value="ECO:0007669"/>
    <property type="project" value="UniProtKB-KW"/>
</dbReference>
<gene>
    <name evidence="12" type="ordered locus">ECU08_0545</name>
</gene>
<dbReference type="GO" id="GO:0005687">
    <property type="term" value="C:U4 snRNP"/>
    <property type="evidence" value="ECO:0007669"/>
    <property type="project" value="TreeGrafter"/>
</dbReference>
<reference evidence="12 13" key="2">
    <citation type="journal article" date="2009" name="BMC Genomics">
        <title>Identification of transcriptional signals in Encephalitozoon cuniculi widespread among Microsporidia phylum: support for accurate structural genome annotation.</title>
        <authorList>
            <person name="Peyretaillade E."/>
            <person name="Goncalves O."/>
            <person name="Terrat S."/>
            <person name="Dugat-Bony E."/>
            <person name="Wincker P."/>
            <person name="Cornman R.S."/>
            <person name="Evans J.D."/>
            <person name="Delbac F."/>
            <person name="Peyret P."/>
        </authorList>
    </citation>
    <scope>NUCLEOTIDE SEQUENCE [LARGE SCALE GENOMIC DNA]</scope>
    <source>
        <strain evidence="12 13">GB-M1</strain>
    </source>
</reference>
<keyword evidence="13" id="KW-1185">Reference proteome</keyword>
<evidence type="ECO:0000256" key="9">
    <source>
        <dbReference type="ARBA" id="ARBA00023274"/>
    </source>
</evidence>
<dbReference type="KEGG" id="ecu:ECU08_0545"/>
<dbReference type="Proteomes" id="UP000000819">
    <property type="component" value="Chromosome VIII"/>
</dbReference>
<dbReference type="GO" id="GO:0005686">
    <property type="term" value="C:U2 snRNP"/>
    <property type="evidence" value="ECO:0007669"/>
    <property type="project" value="TreeGrafter"/>
</dbReference>
<evidence type="ECO:0000256" key="2">
    <source>
        <dbReference type="ARBA" id="ARBA00004496"/>
    </source>
</evidence>
<dbReference type="GeneID" id="77136395"/>
<dbReference type="GO" id="GO:0070990">
    <property type="term" value="F:snRNP binding"/>
    <property type="evidence" value="ECO:0007669"/>
    <property type="project" value="TreeGrafter"/>
</dbReference>
<dbReference type="PANTHER" id="PTHR10701">
    <property type="entry name" value="SMALL NUCLEAR RIBONUCLEOPROTEIN-ASSOCIATED PROTEIN B AND N"/>
    <property type="match status" value="1"/>
</dbReference>
<dbReference type="HOGENOM" id="CLU_076902_4_2_1"/>
<keyword evidence="6" id="KW-0694">RNA-binding</keyword>
<dbReference type="InParanoid" id="I7JU03"/>
<dbReference type="InterPro" id="IPR001163">
    <property type="entry name" value="Sm_dom_euk/arc"/>
</dbReference>
<dbReference type="InterPro" id="IPR047575">
    <property type="entry name" value="Sm"/>
</dbReference>
<protein>
    <recommendedName>
        <fullName evidence="10">Sm protein B</fullName>
    </recommendedName>
</protein>
<keyword evidence="4" id="KW-0963">Cytoplasm</keyword>
<evidence type="ECO:0000256" key="4">
    <source>
        <dbReference type="ARBA" id="ARBA00022490"/>
    </source>
</evidence>
<proteinExistence type="inferred from homology"/>
<dbReference type="FunCoup" id="I7JU03">
    <property type="interactions" value="190"/>
</dbReference>
<evidence type="ECO:0000313" key="13">
    <source>
        <dbReference type="Proteomes" id="UP000000819"/>
    </source>
</evidence>
<accession>I7JU03</accession>
<dbReference type="GO" id="GO:0000398">
    <property type="term" value="P:mRNA splicing, via spliceosome"/>
    <property type="evidence" value="ECO:0007669"/>
    <property type="project" value="TreeGrafter"/>
</dbReference>
<evidence type="ECO:0000256" key="6">
    <source>
        <dbReference type="ARBA" id="ARBA00022884"/>
    </source>
</evidence>
<dbReference type="CDD" id="cd01717">
    <property type="entry name" value="Sm_B"/>
    <property type="match status" value="1"/>
</dbReference>
<dbReference type="PANTHER" id="PTHR10701:SF0">
    <property type="entry name" value="SMALL NUCLEAR RIBONUCLEOPROTEIN-ASSOCIATED PROTEIN B"/>
    <property type="match status" value="1"/>
</dbReference>
<dbReference type="Gene3D" id="2.30.30.100">
    <property type="match status" value="1"/>
</dbReference>
<dbReference type="SUPFAM" id="SSF50182">
    <property type="entry name" value="Sm-like ribonucleoproteins"/>
    <property type="match status" value="1"/>
</dbReference>
<comment type="similarity">
    <text evidence="3">Belongs to the snRNP SmB/SmN family.</text>
</comment>
<evidence type="ECO:0000256" key="7">
    <source>
        <dbReference type="ARBA" id="ARBA00023187"/>
    </source>
</evidence>
<evidence type="ECO:0000256" key="3">
    <source>
        <dbReference type="ARBA" id="ARBA00009123"/>
    </source>
</evidence>
<evidence type="ECO:0000259" key="11">
    <source>
        <dbReference type="PROSITE" id="PS52002"/>
    </source>
</evidence>
<reference evidence="12 13" key="1">
    <citation type="journal article" date="2001" name="Nature">
        <title>Genome sequence and gene compaction of the eukaryote parasite Encephalitozoon cuniculi.</title>
        <authorList>
            <person name="Katinka M.D."/>
            <person name="Duprat S."/>
            <person name="Cornillot E."/>
            <person name="Metenier G."/>
            <person name="Thomarat F."/>
            <person name="Prensier G."/>
            <person name="Barbe V."/>
            <person name="Peyretaillade E."/>
            <person name="Brottier P."/>
            <person name="Wincker P."/>
            <person name="Delbac F."/>
            <person name="El Alaoui H."/>
            <person name="Peyret P."/>
            <person name="Saurin W."/>
            <person name="Gouy M."/>
            <person name="Weissenbach J."/>
            <person name="Vivares C.P."/>
        </authorList>
    </citation>
    <scope>NUCLEOTIDE SEQUENCE [LARGE SCALE GENOMIC DNA]</scope>
    <source>
        <strain evidence="12 13">GB-M1</strain>
    </source>
</reference>
<keyword evidence="5" id="KW-0507">mRNA processing</keyword>
<dbReference type="PROSITE" id="PS52002">
    <property type="entry name" value="SM"/>
    <property type="match status" value="1"/>
</dbReference>
<comment type="subcellular location">
    <subcellularLocation>
        <location evidence="2">Cytoplasm</location>
    </subcellularLocation>
    <subcellularLocation>
        <location evidence="1">Nucleus</location>
    </subcellularLocation>
</comment>
<dbReference type="GO" id="GO:0046540">
    <property type="term" value="C:U4/U6 x U5 tri-snRNP complex"/>
    <property type="evidence" value="ECO:0007669"/>
    <property type="project" value="TreeGrafter"/>
</dbReference>
<dbReference type="GO" id="GO:0005685">
    <property type="term" value="C:U1 snRNP"/>
    <property type="evidence" value="ECO:0007669"/>
    <property type="project" value="TreeGrafter"/>
</dbReference>
<evidence type="ECO:0000256" key="8">
    <source>
        <dbReference type="ARBA" id="ARBA00023242"/>
    </source>
</evidence>
<dbReference type="GO" id="GO:0005737">
    <property type="term" value="C:cytoplasm"/>
    <property type="evidence" value="ECO:0007669"/>
    <property type="project" value="UniProtKB-SubCell"/>
</dbReference>
<sequence length="79" mass="9193">MGSNLTKYIDYRVKVRMRDGRWMEGTMLAVDEDVNVVLDDCEEFRKAKRSRESRRRVLGLVVVRGDFVVDVEIVSKPDS</sequence>
<keyword evidence="7" id="KW-0508">mRNA splicing</keyword>
<keyword evidence="9" id="KW-0687">Ribonucleoprotein</keyword>
<dbReference type="AlphaFoldDB" id="I7JU03"/>
<organism evidence="12 13">
    <name type="scientific">Encephalitozoon cuniculi (strain GB-M1)</name>
    <name type="common">Microsporidian parasite</name>
    <dbReference type="NCBI Taxonomy" id="284813"/>
    <lineage>
        <taxon>Eukaryota</taxon>
        <taxon>Fungi</taxon>
        <taxon>Fungi incertae sedis</taxon>
        <taxon>Microsporidia</taxon>
        <taxon>Unikaryonidae</taxon>
        <taxon>Encephalitozoon</taxon>
    </lineage>
</organism>
<dbReference type="RefSeq" id="NP_001402521.1">
    <property type="nucleotide sequence ID" value="NM_001415219.1"/>
</dbReference>
<evidence type="ECO:0000256" key="1">
    <source>
        <dbReference type="ARBA" id="ARBA00004123"/>
    </source>
</evidence>
<keyword evidence="8" id="KW-0539">Nucleus</keyword>
<dbReference type="VEuPathDB" id="MicrosporidiaDB:ECU08_0545"/>
<dbReference type="OrthoDB" id="2020720at2759"/>
<evidence type="ECO:0000256" key="10">
    <source>
        <dbReference type="ARBA" id="ARBA00041355"/>
    </source>
</evidence>
<evidence type="ECO:0000313" key="12">
    <source>
        <dbReference type="EMBL" id="CCI73964.1"/>
    </source>
</evidence>
<dbReference type="STRING" id="284813.I7JU03"/>
<dbReference type="InterPro" id="IPR050914">
    <property type="entry name" value="snRNP_SmB/NAA38-like"/>
</dbReference>
<feature type="domain" description="Sm" evidence="11">
    <location>
        <begin position="1"/>
        <end position="77"/>
    </location>
</feature>
<dbReference type="GO" id="GO:0005682">
    <property type="term" value="C:U5 snRNP"/>
    <property type="evidence" value="ECO:0007669"/>
    <property type="project" value="TreeGrafter"/>
</dbReference>
<name>I7JU03_ENCCU</name>
<dbReference type="GO" id="GO:0071013">
    <property type="term" value="C:catalytic step 2 spliceosome"/>
    <property type="evidence" value="ECO:0007669"/>
    <property type="project" value="TreeGrafter"/>
</dbReference>
<dbReference type="Pfam" id="PF01423">
    <property type="entry name" value="LSM"/>
    <property type="match status" value="1"/>
</dbReference>
<dbReference type="SMART" id="SM00651">
    <property type="entry name" value="Sm"/>
    <property type="match status" value="1"/>
</dbReference>
<dbReference type="GO" id="GO:0071004">
    <property type="term" value="C:U2-type prespliceosome"/>
    <property type="evidence" value="ECO:0007669"/>
    <property type="project" value="TreeGrafter"/>
</dbReference>
<dbReference type="InterPro" id="IPR010920">
    <property type="entry name" value="LSM_dom_sf"/>
</dbReference>